<evidence type="ECO:0000256" key="2">
    <source>
        <dbReference type="ARBA" id="ARBA00023015"/>
    </source>
</evidence>
<name>A0A418PR74_9BACT</name>
<keyword evidence="7" id="KW-1185">Reference proteome</keyword>
<proteinExistence type="inferred from homology"/>
<comment type="caution">
    <text evidence="6">The sequence shown here is derived from an EMBL/GenBank/DDBJ whole genome shotgun (WGS) entry which is preliminary data.</text>
</comment>
<dbReference type="Gene3D" id="3.40.190.10">
    <property type="entry name" value="Periplasmic binding protein-like II"/>
    <property type="match status" value="2"/>
</dbReference>
<dbReference type="OrthoDB" id="9803735at2"/>
<dbReference type="GO" id="GO:0032993">
    <property type="term" value="C:protein-DNA complex"/>
    <property type="evidence" value="ECO:0007669"/>
    <property type="project" value="TreeGrafter"/>
</dbReference>
<gene>
    <name evidence="6" type="ORF">D0X99_11660</name>
</gene>
<evidence type="ECO:0000256" key="1">
    <source>
        <dbReference type="ARBA" id="ARBA00009437"/>
    </source>
</evidence>
<accession>A0A418PR74</accession>
<evidence type="ECO:0000256" key="3">
    <source>
        <dbReference type="ARBA" id="ARBA00023125"/>
    </source>
</evidence>
<dbReference type="InterPro" id="IPR036388">
    <property type="entry name" value="WH-like_DNA-bd_sf"/>
</dbReference>
<keyword evidence="2" id="KW-0805">Transcription regulation</keyword>
<dbReference type="GO" id="GO:0003700">
    <property type="term" value="F:DNA-binding transcription factor activity"/>
    <property type="evidence" value="ECO:0007669"/>
    <property type="project" value="InterPro"/>
</dbReference>
<evidence type="ECO:0000259" key="5">
    <source>
        <dbReference type="PROSITE" id="PS50931"/>
    </source>
</evidence>
<dbReference type="PANTHER" id="PTHR30346">
    <property type="entry name" value="TRANSCRIPTIONAL DUAL REGULATOR HCAR-RELATED"/>
    <property type="match status" value="1"/>
</dbReference>
<dbReference type="SUPFAM" id="SSF53850">
    <property type="entry name" value="Periplasmic binding protein-like II"/>
    <property type="match status" value="1"/>
</dbReference>
<dbReference type="Pfam" id="PF03466">
    <property type="entry name" value="LysR_substrate"/>
    <property type="match status" value="1"/>
</dbReference>
<evidence type="ECO:0000313" key="6">
    <source>
        <dbReference type="EMBL" id="RIW15096.1"/>
    </source>
</evidence>
<organism evidence="6 7">
    <name type="scientific">Algoriphagus lacus</name>
    <dbReference type="NCBI Taxonomy" id="2056311"/>
    <lineage>
        <taxon>Bacteria</taxon>
        <taxon>Pseudomonadati</taxon>
        <taxon>Bacteroidota</taxon>
        <taxon>Cytophagia</taxon>
        <taxon>Cytophagales</taxon>
        <taxon>Cyclobacteriaceae</taxon>
        <taxon>Algoriphagus</taxon>
    </lineage>
</organism>
<sequence length="288" mass="32735">MELRHLLYFKAVAEELNYRKAAERLFISQPGLSRQIRQLEELLEVRLFDRDKKHVELTAAGAFLKGEVDFVINHLESTKSQLKLIESGKIGELRIGFLGSASNRVLPDLLTHLNASQPLITTSLEELSNSVQVEMIQKDKLDLGFVRLASVPEDLEMKPVLRDSFSLVVPQDHPVQVADFRTVSQFKEESFILFSSDYSSFYYEQILSICRDSGFSPKIRHKSVHALTIFRLVENGLGIAIVPTSLKEGYDLNVRFMEIPGIPQFTELSVIWKPANRNPALKRVLPLL</sequence>
<evidence type="ECO:0000256" key="4">
    <source>
        <dbReference type="ARBA" id="ARBA00023163"/>
    </source>
</evidence>
<dbReference type="Pfam" id="PF00126">
    <property type="entry name" value="HTH_1"/>
    <property type="match status" value="1"/>
</dbReference>
<dbReference type="RefSeq" id="WP_119478001.1">
    <property type="nucleotide sequence ID" value="NZ_QXML01000005.1"/>
</dbReference>
<dbReference type="PROSITE" id="PS50931">
    <property type="entry name" value="HTH_LYSR"/>
    <property type="match status" value="1"/>
</dbReference>
<dbReference type="Proteomes" id="UP000283522">
    <property type="component" value="Unassembled WGS sequence"/>
</dbReference>
<dbReference type="PRINTS" id="PR00039">
    <property type="entry name" value="HTHLYSR"/>
</dbReference>
<feature type="domain" description="HTH lysR-type" evidence="5">
    <location>
        <begin position="1"/>
        <end position="58"/>
    </location>
</feature>
<dbReference type="InterPro" id="IPR000847">
    <property type="entry name" value="LysR_HTH_N"/>
</dbReference>
<dbReference type="InterPro" id="IPR005119">
    <property type="entry name" value="LysR_subst-bd"/>
</dbReference>
<dbReference type="Gene3D" id="1.10.10.10">
    <property type="entry name" value="Winged helix-like DNA-binding domain superfamily/Winged helix DNA-binding domain"/>
    <property type="match status" value="1"/>
</dbReference>
<dbReference type="EMBL" id="QXML01000005">
    <property type="protein sequence ID" value="RIW15096.1"/>
    <property type="molecule type" value="Genomic_DNA"/>
</dbReference>
<protein>
    <submittedName>
        <fullName evidence="6">LysR family transcriptional regulator</fullName>
    </submittedName>
</protein>
<dbReference type="PANTHER" id="PTHR30346:SF28">
    <property type="entry name" value="HTH-TYPE TRANSCRIPTIONAL REGULATOR CYNR"/>
    <property type="match status" value="1"/>
</dbReference>
<dbReference type="GO" id="GO:0003677">
    <property type="term" value="F:DNA binding"/>
    <property type="evidence" value="ECO:0007669"/>
    <property type="project" value="UniProtKB-KW"/>
</dbReference>
<evidence type="ECO:0000313" key="7">
    <source>
        <dbReference type="Proteomes" id="UP000283522"/>
    </source>
</evidence>
<comment type="similarity">
    <text evidence="1">Belongs to the LysR transcriptional regulatory family.</text>
</comment>
<keyword evidence="3" id="KW-0238">DNA-binding</keyword>
<dbReference type="SUPFAM" id="SSF46785">
    <property type="entry name" value="Winged helix' DNA-binding domain"/>
    <property type="match status" value="1"/>
</dbReference>
<dbReference type="AlphaFoldDB" id="A0A418PR74"/>
<reference evidence="6 7" key="1">
    <citation type="submission" date="2018-09" db="EMBL/GenBank/DDBJ databases">
        <authorList>
            <person name="Wang X."/>
            <person name="Du Z."/>
        </authorList>
    </citation>
    <scope>NUCLEOTIDE SEQUENCE [LARGE SCALE GENOMIC DNA]</scope>
    <source>
        <strain evidence="6 7">N3</strain>
    </source>
</reference>
<dbReference type="InterPro" id="IPR036390">
    <property type="entry name" value="WH_DNA-bd_sf"/>
</dbReference>
<keyword evidence="4" id="KW-0804">Transcription</keyword>
<dbReference type="FunFam" id="1.10.10.10:FF:000001">
    <property type="entry name" value="LysR family transcriptional regulator"/>
    <property type="match status" value="1"/>
</dbReference>